<reference evidence="2 3" key="1">
    <citation type="submission" date="2024-08" db="EMBL/GenBank/DDBJ databases">
        <title>Genome mining of Saccharopolyspora cebuensis PGLac3 from Nigerian medicinal plant.</title>
        <authorList>
            <person name="Ezeobiora C.E."/>
            <person name="Igbokwe N.H."/>
            <person name="Amin D.H."/>
            <person name="Mendie U.E."/>
        </authorList>
    </citation>
    <scope>NUCLEOTIDE SEQUENCE [LARGE SCALE GENOMIC DNA]</scope>
    <source>
        <strain evidence="2 3">PGLac3</strain>
    </source>
</reference>
<evidence type="ECO:0000256" key="1">
    <source>
        <dbReference type="ARBA" id="ARBA00010617"/>
    </source>
</evidence>
<dbReference type="Gene3D" id="1.10.630.10">
    <property type="entry name" value="Cytochrome P450"/>
    <property type="match status" value="1"/>
</dbReference>
<evidence type="ECO:0000313" key="3">
    <source>
        <dbReference type="Proteomes" id="UP001564626"/>
    </source>
</evidence>
<organism evidence="2 3">
    <name type="scientific">Saccharopolyspora cebuensis</name>
    <dbReference type="NCBI Taxonomy" id="418759"/>
    <lineage>
        <taxon>Bacteria</taxon>
        <taxon>Bacillati</taxon>
        <taxon>Actinomycetota</taxon>
        <taxon>Actinomycetes</taxon>
        <taxon>Pseudonocardiales</taxon>
        <taxon>Pseudonocardiaceae</taxon>
        <taxon>Saccharopolyspora</taxon>
    </lineage>
</organism>
<dbReference type="EMBL" id="JBGEHV010000070">
    <property type="protein sequence ID" value="MEY8042930.1"/>
    <property type="molecule type" value="Genomic_DNA"/>
</dbReference>
<name>A0ABV4CPA1_9PSEU</name>
<evidence type="ECO:0000313" key="2">
    <source>
        <dbReference type="EMBL" id="MEY8042930.1"/>
    </source>
</evidence>
<protein>
    <submittedName>
        <fullName evidence="2">Cytochrome P450</fullName>
    </submittedName>
</protein>
<dbReference type="PANTHER" id="PTHR46696">
    <property type="entry name" value="P450, PUTATIVE (EUROFUNG)-RELATED"/>
    <property type="match status" value="1"/>
</dbReference>
<proteinExistence type="inferred from homology"/>
<gene>
    <name evidence="2" type="ORF">AB8O55_26280</name>
</gene>
<dbReference type="InterPro" id="IPR017972">
    <property type="entry name" value="Cyt_P450_CS"/>
</dbReference>
<dbReference type="RefSeq" id="WP_345364043.1">
    <property type="nucleotide sequence ID" value="NZ_BAABII010000010.1"/>
</dbReference>
<dbReference type="SUPFAM" id="SSF48264">
    <property type="entry name" value="Cytochrome P450"/>
    <property type="match status" value="1"/>
</dbReference>
<dbReference type="InterPro" id="IPR036396">
    <property type="entry name" value="Cyt_P450_sf"/>
</dbReference>
<dbReference type="PROSITE" id="PS00086">
    <property type="entry name" value="CYTOCHROME_P450"/>
    <property type="match status" value="1"/>
</dbReference>
<dbReference type="Proteomes" id="UP001564626">
    <property type="component" value="Unassembled WGS sequence"/>
</dbReference>
<comment type="caution">
    <text evidence="2">The sequence shown here is derived from an EMBL/GenBank/DDBJ whole genome shotgun (WGS) entry which is preliminary data.</text>
</comment>
<keyword evidence="3" id="KW-1185">Reference proteome</keyword>
<dbReference type="InterPro" id="IPR002397">
    <property type="entry name" value="Cyt_P450_B"/>
</dbReference>
<sequence length="413" mass="43886">MTTSQPPGPAVPLYGTDFAADPQRTYAMLRARGPVALVELAPGVPATLVTDYATALKILHSPQDFAKDSRTWQASAPPDAVVLPMMAWRPNTLFADGGDHARLRPPVTDSLRRTDPAALRRFVHDTASGLIDAVADRGHADLIADYAAPLPLQVLHLMFGCTPALSARMAAAMRALWDGSDPIRANEELEDCVRGLIAAKRSDPGDDVTTRLLQHPHGLTDDELLHQLVVMMGAGVEPVAGWIGNALWLLLTETRFAENLVNGGVAIADALDDVLWRHPPLANYAITYPVRPVRLGGTTLPAHEPVVISIAAANTDPAVVGPDGHVPTGNRAHLAFSAGPHGCPAHDPARLIATVAIEALLDALPGLRAAPDVHLHWRPGPFHRALSALPVVFPARTQRTTGGTPCPHHATST</sequence>
<accession>A0ABV4CPA1</accession>
<comment type="similarity">
    <text evidence="1">Belongs to the cytochrome P450 family.</text>
</comment>
<dbReference type="PRINTS" id="PR00359">
    <property type="entry name" value="BP450"/>
</dbReference>
<dbReference type="PANTHER" id="PTHR46696:SF1">
    <property type="entry name" value="CYTOCHROME P450 YJIB-RELATED"/>
    <property type="match status" value="1"/>
</dbReference>